<keyword evidence="2" id="KW-0479">Metal-binding</keyword>
<dbReference type="Pfam" id="PF03328">
    <property type="entry name" value="HpcH_HpaI"/>
    <property type="match status" value="1"/>
</dbReference>
<accession>A0AAU7JDG4</accession>
<keyword evidence="3 5" id="KW-0456">Lyase</keyword>
<dbReference type="Gene3D" id="3.20.20.60">
    <property type="entry name" value="Phosphoenolpyruvate-binding domains"/>
    <property type="match status" value="1"/>
</dbReference>
<proteinExistence type="inferred from homology"/>
<gene>
    <name evidence="5" type="ORF">ABEG18_20720</name>
</gene>
<dbReference type="InterPro" id="IPR015813">
    <property type="entry name" value="Pyrv/PenolPyrv_kinase-like_dom"/>
</dbReference>
<organism evidence="5">
    <name type="scientific">Alsobacter sp. KACC 23698</name>
    <dbReference type="NCBI Taxonomy" id="3149229"/>
    <lineage>
        <taxon>Bacteria</taxon>
        <taxon>Pseudomonadati</taxon>
        <taxon>Pseudomonadota</taxon>
        <taxon>Alphaproteobacteria</taxon>
        <taxon>Hyphomicrobiales</taxon>
        <taxon>Alsobacteraceae</taxon>
        <taxon>Alsobacter</taxon>
    </lineage>
</organism>
<dbReference type="AlphaFoldDB" id="A0AAU7JDG4"/>
<evidence type="ECO:0000256" key="2">
    <source>
        <dbReference type="ARBA" id="ARBA00022723"/>
    </source>
</evidence>
<protein>
    <submittedName>
        <fullName evidence="5">Aldolase/citrate lyase family protein</fullName>
    </submittedName>
</protein>
<evidence type="ECO:0000313" key="5">
    <source>
        <dbReference type="EMBL" id="XBO38114.1"/>
    </source>
</evidence>
<dbReference type="GO" id="GO:0005737">
    <property type="term" value="C:cytoplasm"/>
    <property type="evidence" value="ECO:0007669"/>
    <property type="project" value="TreeGrafter"/>
</dbReference>
<comment type="similarity">
    <text evidence="1">Belongs to the HpcH/HpaI aldolase family.</text>
</comment>
<evidence type="ECO:0000256" key="3">
    <source>
        <dbReference type="ARBA" id="ARBA00023239"/>
    </source>
</evidence>
<name>A0AAU7JDG4_9HYPH</name>
<dbReference type="SUPFAM" id="SSF51621">
    <property type="entry name" value="Phosphoenolpyruvate/pyruvate domain"/>
    <property type="match status" value="1"/>
</dbReference>
<dbReference type="PANTHER" id="PTHR30502:SF0">
    <property type="entry name" value="PHOSPHOENOLPYRUVATE CARBOXYLASE FAMILY PROTEIN"/>
    <property type="match status" value="1"/>
</dbReference>
<dbReference type="GO" id="GO:0046872">
    <property type="term" value="F:metal ion binding"/>
    <property type="evidence" value="ECO:0007669"/>
    <property type="project" value="UniProtKB-KW"/>
</dbReference>
<reference evidence="5" key="1">
    <citation type="submission" date="2024-05" db="EMBL/GenBank/DDBJ databases">
        <authorList>
            <person name="Kim S."/>
            <person name="Heo J."/>
            <person name="Choi H."/>
            <person name="Choi Y."/>
            <person name="Kwon S.-W."/>
            <person name="Kim Y."/>
        </authorList>
    </citation>
    <scope>NUCLEOTIDE SEQUENCE</scope>
    <source>
        <strain evidence="5">KACC 23698</strain>
    </source>
</reference>
<feature type="domain" description="HpcH/HpaI aldolase/citrate lyase" evidence="4">
    <location>
        <begin position="24"/>
        <end position="245"/>
    </location>
</feature>
<dbReference type="PANTHER" id="PTHR30502">
    <property type="entry name" value="2-KETO-3-DEOXY-L-RHAMNONATE ALDOLASE"/>
    <property type="match status" value="1"/>
</dbReference>
<dbReference type="InterPro" id="IPR050251">
    <property type="entry name" value="HpcH-HpaI_aldolase"/>
</dbReference>
<evidence type="ECO:0000256" key="1">
    <source>
        <dbReference type="ARBA" id="ARBA00005568"/>
    </source>
</evidence>
<evidence type="ECO:0000259" key="4">
    <source>
        <dbReference type="Pfam" id="PF03328"/>
    </source>
</evidence>
<dbReference type="InterPro" id="IPR005000">
    <property type="entry name" value="Aldolase/citrate-lyase_domain"/>
</dbReference>
<sequence length="272" mass="28357">MSTGSGEAKRTFRQRFQDGEVLLGTFIKTPTSHAIEILGGLGFDFVVIDEEHAPFDRVTIDVGLLAARASGTAGIVRVAEPTPAKLLAVLDDGAAGVLVPHVSSVEKARDVVASCRYRGGARGFSNSPRAGGYGTLGVWDHVDQADASVTVIAMIEDPEALDDIDAIVSVDGLDGFFIGRGDLTVALGATGLADPKVRSAAEKILAAARRVGKPVCLMVADAAEAQDWRALGANAFIVSSDQGFMRQAAARTRSDFAALGAPQPSRQARNPS</sequence>
<dbReference type="EMBL" id="CP157484">
    <property type="protein sequence ID" value="XBO38114.1"/>
    <property type="molecule type" value="Genomic_DNA"/>
</dbReference>
<dbReference type="InterPro" id="IPR040442">
    <property type="entry name" value="Pyrv_kinase-like_dom_sf"/>
</dbReference>
<dbReference type="GO" id="GO:0016832">
    <property type="term" value="F:aldehyde-lyase activity"/>
    <property type="evidence" value="ECO:0007669"/>
    <property type="project" value="TreeGrafter"/>
</dbReference>
<dbReference type="RefSeq" id="WP_406854951.1">
    <property type="nucleotide sequence ID" value="NZ_CP157484.1"/>
</dbReference>